<dbReference type="FunCoup" id="A0A2I3HJP6">
    <property type="interactions" value="263"/>
</dbReference>
<feature type="domain" description="Schlafen GTPase-like" evidence="6">
    <location>
        <begin position="376"/>
        <end position="512"/>
    </location>
</feature>
<name>A0A2I3HJP6_NOMLE</name>
<dbReference type="AlphaFoldDB" id="A0A2I3HJP6"/>
<protein>
    <submittedName>
        <fullName evidence="7">Schlafen family member 13</fullName>
    </submittedName>
</protein>
<dbReference type="GO" id="GO:0005524">
    <property type="term" value="F:ATP binding"/>
    <property type="evidence" value="ECO:0007669"/>
    <property type="project" value="UniProtKB-KW"/>
</dbReference>
<evidence type="ECO:0000313" key="7">
    <source>
        <dbReference type="Ensembl" id="ENSNLEP00000043735.1"/>
    </source>
</evidence>
<dbReference type="InterPro" id="IPR048729">
    <property type="entry name" value="SLFN_GTPase-like"/>
</dbReference>
<evidence type="ECO:0000259" key="6">
    <source>
        <dbReference type="Pfam" id="PF21026"/>
    </source>
</evidence>
<organism evidence="7 8">
    <name type="scientific">Nomascus leucogenys</name>
    <name type="common">Northern white-cheeked gibbon</name>
    <name type="synonym">Hylobates leucogenys</name>
    <dbReference type="NCBI Taxonomy" id="61853"/>
    <lineage>
        <taxon>Eukaryota</taxon>
        <taxon>Metazoa</taxon>
        <taxon>Chordata</taxon>
        <taxon>Craniata</taxon>
        <taxon>Vertebrata</taxon>
        <taxon>Euteleostomi</taxon>
        <taxon>Mammalia</taxon>
        <taxon>Eutheria</taxon>
        <taxon>Euarchontoglires</taxon>
        <taxon>Primates</taxon>
        <taxon>Haplorrhini</taxon>
        <taxon>Catarrhini</taxon>
        <taxon>Hylobatidae</taxon>
        <taxon>Nomascus</taxon>
    </lineage>
</organism>
<evidence type="ECO:0000259" key="4">
    <source>
        <dbReference type="Pfam" id="PF04326"/>
    </source>
</evidence>
<dbReference type="InterPro" id="IPR027417">
    <property type="entry name" value="P-loop_NTPase"/>
</dbReference>
<evidence type="ECO:0000256" key="2">
    <source>
        <dbReference type="ARBA" id="ARBA00022741"/>
    </source>
</evidence>
<reference evidence="7" key="3">
    <citation type="submission" date="2025-09" db="UniProtKB">
        <authorList>
            <consortium name="Ensembl"/>
        </authorList>
    </citation>
    <scope>IDENTIFICATION</scope>
</reference>
<evidence type="ECO:0000256" key="3">
    <source>
        <dbReference type="ARBA" id="ARBA00022840"/>
    </source>
</evidence>
<feature type="domain" description="Schlafen group 3-like DNA/RNA helicase" evidence="5">
    <location>
        <begin position="567"/>
        <end position="683"/>
    </location>
</feature>
<dbReference type="GO" id="GO:0005737">
    <property type="term" value="C:cytoplasm"/>
    <property type="evidence" value="ECO:0007669"/>
    <property type="project" value="Ensembl"/>
</dbReference>
<dbReference type="Pfam" id="PF04326">
    <property type="entry name" value="SLFN_AlbA_2"/>
    <property type="match status" value="1"/>
</dbReference>
<dbReference type="FunFam" id="3.40.50.300:FF:001322">
    <property type="entry name" value="Schlafen family member 11"/>
    <property type="match status" value="1"/>
</dbReference>
<dbReference type="Ensembl" id="ENSNLET00000058835.1">
    <property type="protein sequence ID" value="ENSNLEP00000043735.1"/>
    <property type="gene ID" value="ENSNLEG00000032280.1"/>
</dbReference>
<dbReference type="GeneTree" id="ENSGT00410000025651"/>
<dbReference type="Proteomes" id="UP000001073">
    <property type="component" value="Unplaced"/>
</dbReference>
<dbReference type="PANTHER" id="PTHR12155">
    <property type="entry name" value="SCHLAFEN"/>
    <property type="match status" value="1"/>
</dbReference>
<evidence type="ECO:0000313" key="8">
    <source>
        <dbReference type="Proteomes" id="UP000001073"/>
    </source>
</evidence>
<keyword evidence="8" id="KW-1185">Reference proteome</keyword>
<comment type="similarity">
    <text evidence="1">Belongs to the Schlafen family. Subgroup III subfamily.</text>
</comment>
<dbReference type="InterPro" id="IPR018647">
    <property type="entry name" value="SLFN_3-like_DNA/RNA_helicase"/>
</dbReference>
<evidence type="ECO:0000259" key="5">
    <source>
        <dbReference type="Pfam" id="PF09848"/>
    </source>
</evidence>
<dbReference type="GO" id="GO:0016078">
    <property type="term" value="P:tRNA decay"/>
    <property type="evidence" value="ECO:0007669"/>
    <property type="project" value="Ensembl"/>
</dbReference>
<dbReference type="InterPro" id="IPR007421">
    <property type="entry name" value="Schlafen_AlbA_2_dom"/>
</dbReference>
<dbReference type="GO" id="GO:0000049">
    <property type="term" value="F:tRNA binding"/>
    <property type="evidence" value="ECO:0007669"/>
    <property type="project" value="TreeGrafter"/>
</dbReference>
<evidence type="ECO:0000256" key="1">
    <source>
        <dbReference type="ARBA" id="ARBA00010114"/>
    </source>
</evidence>
<dbReference type="OMA" id="TKQQGSC"/>
<reference evidence="7" key="1">
    <citation type="submission" date="2012-10" db="EMBL/GenBank/DDBJ databases">
        <authorList>
            <consortium name="Gibbon Genome Sequencing Consortium"/>
        </authorList>
    </citation>
    <scope>NUCLEOTIDE SEQUENCE [LARGE SCALE GENOMIC DNA]</scope>
</reference>
<dbReference type="GO" id="GO:0016075">
    <property type="term" value="P:rRNA catabolic process"/>
    <property type="evidence" value="ECO:0007669"/>
    <property type="project" value="Ensembl"/>
</dbReference>
<proteinExistence type="inferred from homology"/>
<reference evidence="7" key="2">
    <citation type="submission" date="2025-08" db="UniProtKB">
        <authorList>
            <consortium name="Ensembl"/>
        </authorList>
    </citation>
    <scope>IDENTIFICATION</scope>
</reference>
<keyword evidence="3" id="KW-0067">ATP-binding</keyword>
<gene>
    <name evidence="7" type="primary">SLFN13</name>
    <name evidence="7" type="synonym">LOC100594228</name>
</gene>
<feature type="domain" description="Schlafen AlbA-2" evidence="4">
    <location>
        <begin position="197"/>
        <end position="268"/>
    </location>
</feature>
<dbReference type="Gene3D" id="3.40.50.300">
    <property type="entry name" value="P-loop containing nucleotide triphosphate hydrolases"/>
    <property type="match status" value="1"/>
</dbReference>
<dbReference type="GO" id="GO:0051607">
    <property type="term" value="P:defense response to virus"/>
    <property type="evidence" value="ECO:0007669"/>
    <property type="project" value="TreeGrafter"/>
</dbReference>
<dbReference type="InterPro" id="IPR029684">
    <property type="entry name" value="Schlafen"/>
</dbReference>
<dbReference type="Pfam" id="PF21026">
    <property type="entry name" value="SLFN_GTPase-like"/>
    <property type="match status" value="1"/>
</dbReference>
<accession>A0A2I3HJP6</accession>
<keyword evidence="2" id="KW-0547">Nucleotide-binding</keyword>
<dbReference type="Gene3D" id="3.30.950.30">
    <property type="entry name" value="Schlafen, AAA domain"/>
    <property type="match status" value="1"/>
</dbReference>
<dbReference type="Pfam" id="PF09848">
    <property type="entry name" value="SLFN-g3_helicase"/>
    <property type="match status" value="1"/>
</dbReference>
<dbReference type="SUPFAM" id="SSF52540">
    <property type="entry name" value="P-loop containing nucleoside triphosphate hydrolases"/>
    <property type="match status" value="1"/>
</dbReference>
<dbReference type="InParanoid" id="A0A2I3HJP6"/>
<dbReference type="PANTHER" id="PTHR12155:SF43">
    <property type="entry name" value="SCHLAFEN FAMILY MEMBER 13"/>
    <property type="match status" value="1"/>
</dbReference>
<dbReference type="InterPro" id="IPR038461">
    <property type="entry name" value="Schlafen_AlbA_2_dom_sf"/>
</dbReference>
<sequence>MEANHCSLGVDPSYPDLVIDVGEVTLGEENRKKLQKTQKDQQKERVIQAACALLNSGGGVIQMEMANKDRHSTEMGLDLEESLRQLIQCAYFQDFFETKQQGGCFYIFVKSWSGDAFRKDGSFNSRICSIRSSLHYRSGTSTLPTKERKSKCNLINEGSPPSKIMKAICQNISESNPACEVFQTDTIAYGEILSFPESQSIEFKQFSTKHIQHCVENTIPKYICAFANTDGGYLFIGVDGESRKVLGCAKENVDPDSLKKVIARAISKLSIVRFCSSKPRVECSTKIIEAFCCVVFSEAPESWVVREKYICPLTAEEWVEKVMDSDPEFPPDFAEAFESQLSLSDSPSLCRPVYSKKGLEHKADLQQHLFPVPPGHLRCTPESLWKELSLQHEGLKELIHKQMQPFSQGIVILSRSWAVDLNLQEKPGVICDALLIAQNSTPILHTVLREQDAEGQDYCTRTAFTLKQKLVNMGGYTGKVCVRAKVLCLSPESSAEALEAAVSPMDYPASYGLAGIQHTEALLQSLVIVLLGFRSLLSDQLGCEVLNLLTAQQYEIFSRSLRKNRELFVHGLPGSGKTIMAMKIMEKIRNVFHCEAHRILYVCENQPLRNFISDRNICRAGTRKTFMREDFEHIQHIIIDEAQNFRTEDGDWYRKAKTIIQREKDCPGVLWIFLDYFQTSHLGHSGLLPLSAQYPREELTRVVCNADEIAEYIQQEIQLIIENPPINIPHGYLAILSEAKWVPGAPGNKKIIKNFTLEQIVTYVADTCGLFFERGYSPKDVAVLVSTATEVEHYKYELLKAMRKQRVVQLSDACDMLGDHIVLDSVRRFSGLERGIVFGIHPRTADPAILPNILICLASRAKQQLYIFL</sequence>
<dbReference type="GO" id="GO:0004521">
    <property type="term" value="F:RNA endonuclease activity"/>
    <property type="evidence" value="ECO:0007669"/>
    <property type="project" value="Ensembl"/>
</dbReference>
<dbReference type="STRING" id="61853.ENSNLEP00000043735"/>